<proteinExistence type="predicted"/>
<feature type="region of interest" description="Disordered" evidence="2">
    <location>
        <begin position="1"/>
        <end position="20"/>
    </location>
</feature>
<dbReference type="GeneID" id="75826715"/>
<accession>A0A9P9Y071</accession>
<feature type="coiled-coil region" evidence="1">
    <location>
        <begin position="172"/>
        <end position="199"/>
    </location>
</feature>
<sequence length="214" mass="23934">MPDKRTRGSTHYSKHPATRKVRARIAAMAPAKREAFLARSHEYQAIRACCLRESQRPSYLNASIAERRTMLVANARTLLEKRRDAGKIDGKVNLNDIVTRHLQKESQERTRAHMGVPVPPPGQGLAMEKRETVTLFDAPATPAGEAFMKFDEEKEGEGDPELGAIAVAYPDYAVMRDIVDALRREVACLKDEVGALRGEVNILRRGDPIEDDFL</sequence>
<dbReference type="Proteomes" id="UP001055219">
    <property type="component" value="Unassembled WGS sequence"/>
</dbReference>
<gene>
    <name evidence="3" type="ORF">J7T54_000194</name>
</gene>
<evidence type="ECO:0000256" key="1">
    <source>
        <dbReference type="SAM" id="Coils"/>
    </source>
</evidence>
<evidence type="ECO:0000313" key="3">
    <source>
        <dbReference type="EMBL" id="KAI6780554.1"/>
    </source>
</evidence>
<feature type="region of interest" description="Disordered" evidence="2">
    <location>
        <begin position="105"/>
        <end position="124"/>
    </location>
</feature>
<evidence type="ECO:0000256" key="2">
    <source>
        <dbReference type="SAM" id="MobiDB-lite"/>
    </source>
</evidence>
<dbReference type="RefSeq" id="XP_051361410.1">
    <property type="nucleotide sequence ID" value="XM_051507454.1"/>
</dbReference>
<organism evidence="3 4">
    <name type="scientific">Emericellopsis cladophorae</name>
    <dbReference type="NCBI Taxonomy" id="2686198"/>
    <lineage>
        <taxon>Eukaryota</taxon>
        <taxon>Fungi</taxon>
        <taxon>Dikarya</taxon>
        <taxon>Ascomycota</taxon>
        <taxon>Pezizomycotina</taxon>
        <taxon>Sordariomycetes</taxon>
        <taxon>Hypocreomycetidae</taxon>
        <taxon>Hypocreales</taxon>
        <taxon>Bionectriaceae</taxon>
        <taxon>Emericellopsis</taxon>
    </lineage>
</organism>
<protein>
    <submittedName>
        <fullName evidence="3">Uncharacterized protein</fullName>
    </submittedName>
</protein>
<reference evidence="3" key="2">
    <citation type="submission" date="2022-07" db="EMBL/GenBank/DDBJ databases">
        <authorList>
            <person name="Goncalves M.F.M."/>
            <person name="Hilario S."/>
            <person name="Van De Peer Y."/>
            <person name="Esteves A.C."/>
            <person name="Alves A."/>
        </authorList>
    </citation>
    <scope>NUCLEOTIDE SEQUENCE</scope>
    <source>
        <strain evidence="3">MUM 19.33</strain>
    </source>
</reference>
<keyword evidence="4" id="KW-1185">Reference proteome</keyword>
<comment type="caution">
    <text evidence="3">The sequence shown here is derived from an EMBL/GenBank/DDBJ whole genome shotgun (WGS) entry which is preliminary data.</text>
</comment>
<dbReference type="AlphaFoldDB" id="A0A9P9Y071"/>
<dbReference type="OrthoDB" id="5135153at2759"/>
<evidence type="ECO:0000313" key="4">
    <source>
        <dbReference type="Proteomes" id="UP001055219"/>
    </source>
</evidence>
<keyword evidence="1" id="KW-0175">Coiled coil</keyword>
<reference evidence="3" key="1">
    <citation type="journal article" date="2021" name="J Fungi (Basel)">
        <title>Genomic and Metabolomic Analyses of the Marine Fungus Emericellopsis cladophorae: Insights into Saltwater Adaptability Mechanisms and Its Biosynthetic Potential.</title>
        <authorList>
            <person name="Goncalves M.F.M."/>
            <person name="Hilario S."/>
            <person name="Van de Peer Y."/>
            <person name="Esteves A.C."/>
            <person name="Alves A."/>
        </authorList>
    </citation>
    <scope>NUCLEOTIDE SEQUENCE</scope>
    <source>
        <strain evidence="3">MUM 19.33</strain>
    </source>
</reference>
<name>A0A9P9Y071_9HYPO</name>
<dbReference type="EMBL" id="JAGIXG020000031">
    <property type="protein sequence ID" value="KAI6780554.1"/>
    <property type="molecule type" value="Genomic_DNA"/>
</dbReference>